<keyword evidence="17" id="KW-0458">Lysosome</keyword>
<evidence type="ECO:0000256" key="19">
    <source>
        <dbReference type="ARBA" id="ARBA00034102"/>
    </source>
</evidence>
<dbReference type="AlphaFoldDB" id="A0A3B5AVZ3"/>
<dbReference type="GO" id="GO:0005886">
    <property type="term" value="C:plasma membrane"/>
    <property type="evidence" value="ECO:0007669"/>
    <property type="project" value="TreeGrafter"/>
</dbReference>
<evidence type="ECO:0000256" key="13">
    <source>
        <dbReference type="ARBA" id="ARBA00022989"/>
    </source>
</evidence>
<evidence type="ECO:0000256" key="8">
    <source>
        <dbReference type="ARBA" id="ARBA00022692"/>
    </source>
</evidence>
<dbReference type="InterPro" id="IPR050681">
    <property type="entry name" value="CDF/SLC30A"/>
</dbReference>
<evidence type="ECO:0000256" key="7">
    <source>
        <dbReference type="ARBA" id="ARBA00022599"/>
    </source>
</evidence>
<dbReference type="PANTHER" id="PTHR11562">
    <property type="entry name" value="CATION EFFLUX PROTEIN/ ZINC TRANSPORTER"/>
    <property type="match status" value="1"/>
</dbReference>
<keyword evidence="18" id="KW-0968">Cytoplasmic vesicle</keyword>
<keyword evidence="7" id="KW-0771">Synaptosome</keyword>
<feature type="transmembrane region" description="Helical" evidence="25">
    <location>
        <begin position="36"/>
        <end position="57"/>
    </location>
</feature>
<keyword evidence="11" id="KW-0862">Zinc</keyword>
<dbReference type="Pfam" id="PF01545">
    <property type="entry name" value="Cation_efflux"/>
    <property type="match status" value="1"/>
</dbReference>
<comment type="subcellular location">
    <subcellularLocation>
        <location evidence="3">Cytoplasmic vesicle</location>
        <location evidence="3">Secretory vesicle</location>
        <location evidence="3">Synaptic vesicle membrane</location>
        <topology evidence="3">Multi-pass membrane protein</topology>
    </subcellularLocation>
    <subcellularLocation>
        <location evidence="1">Late endosome membrane</location>
        <topology evidence="1">Multi-pass membrane protein</topology>
    </subcellularLocation>
    <subcellularLocation>
        <location evidence="2">Lysosome membrane</location>
        <topology evidence="2">Multi-pass membrane protein</topology>
    </subcellularLocation>
    <subcellularLocation>
        <location evidence="19">Synapse</location>
        <location evidence="19">Synaptosome</location>
    </subcellularLocation>
</comment>
<dbReference type="InterPro" id="IPR002524">
    <property type="entry name" value="Cation_efflux"/>
</dbReference>
<evidence type="ECO:0000256" key="25">
    <source>
        <dbReference type="SAM" id="Phobius"/>
    </source>
</evidence>
<evidence type="ECO:0000256" key="23">
    <source>
        <dbReference type="ARBA" id="ARBA00042216"/>
    </source>
</evidence>
<evidence type="ECO:0000256" key="10">
    <source>
        <dbReference type="ARBA" id="ARBA00022753"/>
    </source>
</evidence>
<evidence type="ECO:0000256" key="9">
    <source>
        <dbReference type="ARBA" id="ARBA00022723"/>
    </source>
</evidence>
<evidence type="ECO:0000256" key="21">
    <source>
        <dbReference type="ARBA" id="ARBA00040652"/>
    </source>
</evidence>
<evidence type="ECO:0000256" key="14">
    <source>
        <dbReference type="ARBA" id="ARBA00023018"/>
    </source>
</evidence>
<dbReference type="Pfam" id="PF16916">
    <property type="entry name" value="ZT_dimer"/>
    <property type="match status" value="1"/>
</dbReference>
<feature type="domain" description="Cation efflux protein cytoplasmic" evidence="27">
    <location>
        <begin position="157"/>
        <end position="230"/>
    </location>
</feature>
<evidence type="ECO:0000256" key="4">
    <source>
        <dbReference type="ARBA" id="ARBA00008873"/>
    </source>
</evidence>
<evidence type="ECO:0000256" key="20">
    <source>
        <dbReference type="ARBA" id="ARBA00037129"/>
    </source>
</evidence>
<evidence type="ECO:0000259" key="27">
    <source>
        <dbReference type="Pfam" id="PF16916"/>
    </source>
</evidence>
<dbReference type="GO" id="GO:0046872">
    <property type="term" value="F:metal ion binding"/>
    <property type="evidence" value="ECO:0007669"/>
    <property type="project" value="UniProtKB-KW"/>
</dbReference>
<dbReference type="PANTHER" id="PTHR11562:SF30">
    <property type="entry name" value="PROTON-COUPLED ZINC ANTIPORTER SLC30A3-RELATED"/>
    <property type="match status" value="1"/>
</dbReference>
<evidence type="ECO:0000313" key="28">
    <source>
        <dbReference type="Ensembl" id="ENSSPAP00000024646.1"/>
    </source>
</evidence>
<evidence type="ECO:0000256" key="24">
    <source>
        <dbReference type="ARBA" id="ARBA00048349"/>
    </source>
</evidence>
<evidence type="ECO:0000256" key="18">
    <source>
        <dbReference type="ARBA" id="ARBA00023329"/>
    </source>
</evidence>
<dbReference type="STRING" id="144197.ENSSPAP00000024646"/>
<evidence type="ECO:0000256" key="5">
    <source>
        <dbReference type="ARBA" id="ARBA00022448"/>
    </source>
</evidence>
<feature type="transmembrane region" description="Helical" evidence="25">
    <location>
        <begin position="114"/>
        <end position="139"/>
    </location>
</feature>
<dbReference type="InterPro" id="IPR036837">
    <property type="entry name" value="Cation_efflux_CTD_sf"/>
</dbReference>
<keyword evidence="8 25" id="KW-0812">Transmembrane</keyword>
<reference evidence="28" key="1">
    <citation type="submission" date="2023-09" db="UniProtKB">
        <authorList>
            <consortium name="Ensembl"/>
        </authorList>
    </citation>
    <scope>IDENTIFICATION</scope>
</reference>
<dbReference type="SUPFAM" id="SSF161111">
    <property type="entry name" value="Cation efflux protein transmembrane domain-like"/>
    <property type="match status" value="1"/>
</dbReference>
<evidence type="ECO:0000256" key="1">
    <source>
        <dbReference type="ARBA" id="ARBA00004107"/>
    </source>
</evidence>
<feature type="domain" description="Cation efflux protein transmembrane" evidence="26">
    <location>
        <begin position="36"/>
        <end position="101"/>
    </location>
</feature>
<accession>A0A3B5AVZ3</accession>
<dbReference type="GO" id="GO:0031902">
    <property type="term" value="C:late endosome membrane"/>
    <property type="evidence" value="ECO:0007669"/>
    <property type="project" value="UniProtKB-SubCell"/>
</dbReference>
<organism evidence="28">
    <name type="scientific">Stegastes partitus</name>
    <name type="common">bicolor damselfish</name>
    <dbReference type="NCBI Taxonomy" id="144197"/>
    <lineage>
        <taxon>Eukaryota</taxon>
        <taxon>Metazoa</taxon>
        <taxon>Chordata</taxon>
        <taxon>Craniata</taxon>
        <taxon>Vertebrata</taxon>
        <taxon>Euteleostomi</taxon>
        <taxon>Actinopterygii</taxon>
        <taxon>Neopterygii</taxon>
        <taxon>Teleostei</taxon>
        <taxon>Neoteleostei</taxon>
        <taxon>Acanthomorphata</taxon>
        <taxon>Ovalentaria</taxon>
        <taxon>Pomacentridae</taxon>
        <taxon>Stegastes</taxon>
    </lineage>
</organism>
<evidence type="ECO:0000256" key="12">
    <source>
        <dbReference type="ARBA" id="ARBA00022906"/>
    </source>
</evidence>
<evidence type="ECO:0000256" key="22">
    <source>
        <dbReference type="ARBA" id="ARBA00042040"/>
    </source>
</evidence>
<keyword evidence="15" id="KW-0406">Ion transport</keyword>
<keyword evidence="14" id="KW-0770">Synapse</keyword>
<keyword evidence="5" id="KW-0813">Transport</keyword>
<dbReference type="GO" id="GO:0005385">
    <property type="term" value="F:zinc ion transmembrane transporter activity"/>
    <property type="evidence" value="ECO:0007669"/>
    <property type="project" value="TreeGrafter"/>
</dbReference>
<dbReference type="SUPFAM" id="SSF160240">
    <property type="entry name" value="Cation efflux protein cytoplasmic domain-like"/>
    <property type="match status" value="1"/>
</dbReference>
<evidence type="ECO:0000256" key="11">
    <source>
        <dbReference type="ARBA" id="ARBA00022833"/>
    </source>
</evidence>
<evidence type="ECO:0000256" key="6">
    <source>
        <dbReference type="ARBA" id="ARBA00022449"/>
    </source>
</evidence>
<dbReference type="GO" id="GO:0015297">
    <property type="term" value="F:antiporter activity"/>
    <property type="evidence" value="ECO:0007669"/>
    <property type="project" value="UniProtKB-KW"/>
</dbReference>
<evidence type="ECO:0000256" key="15">
    <source>
        <dbReference type="ARBA" id="ARBA00023065"/>
    </source>
</evidence>
<dbReference type="GO" id="GO:0010043">
    <property type="term" value="P:response to zinc ion"/>
    <property type="evidence" value="ECO:0007669"/>
    <property type="project" value="TreeGrafter"/>
</dbReference>
<dbReference type="GeneTree" id="ENSGT00940000156072"/>
<evidence type="ECO:0000256" key="16">
    <source>
        <dbReference type="ARBA" id="ARBA00023136"/>
    </source>
</evidence>
<dbReference type="Gene3D" id="1.20.1510.10">
    <property type="entry name" value="Cation efflux protein transmembrane domain"/>
    <property type="match status" value="1"/>
</dbReference>
<dbReference type="GO" id="GO:0030672">
    <property type="term" value="C:synaptic vesicle membrane"/>
    <property type="evidence" value="ECO:0007669"/>
    <property type="project" value="UniProtKB-SubCell"/>
</dbReference>
<dbReference type="Ensembl" id="ENSSPAT00000025053.1">
    <property type="protein sequence ID" value="ENSSPAP00000024646.1"/>
    <property type="gene ID" value="ENSSPAG00000018622.1"/>
</dbReference>
<keyword evidence="13 25" id="KW-1133">Transmembrane helix</keyword>
<keyword evidence="12" id="KW-0864">Zinc transport</keyword>
<dbReference type="InterPro" id="IPR027470">
    <property type="entry name" value="Cation_efflux_CTD"/>
</dbReference>
<keyword evidence="6" id="KW-0050">Antiport</keyword>
<dbReference type="GO" id="GO:0043005">
    <property type="term" value="C:neuron projection"/>
    <property type="evidence" value="ECO:0007669"/>
    <property type="project" value="UniProtKB-KW"/>
</dbReference>
<evidence type="ECO:0000256" key="17">
    <source>
        <dbReference type="ARBA" id="ARBA00023228"/>
    </source>
</evidence>
<keyword evidence="10" id="KW-0967">Endosome</keyword>
<dbReference type="NCBIfam" id="TIGR01297">
    <property type="entry name" value="CDF"/>
    <property type="match status" value="1"/>
</dbReference>
<dbReference type="InterPro" id="IPR027469">
    <property type="entry name" value="Cation_efflux_TMD_sf"/>
</dbReference>
<keyword evidence="16 25" id="KW-0472">Membrane</keyword>
<comment type="function">
    <text evidence="20">Probable proton-coupled zinc ion antiporter mediating the import of zinc from cytoplasm into synaptic vesicles and participating to cellular zinc ion homeostasis in the brain.</text>
</comment>
<protein>
    <recommendedName>
        <fullName evidence="21">Probable proton-coupled zinc antiporter SLC30A3</fullName>
    </recommendedName>
    <alternativeName>
        <fullName evidence="23">Solute carrier family 30 member 3</fullName>
    </alternativeName>
    <alternativeName>
        <fullName evidence="22">Zinc transporter 3</fullName>
    </alternativeName>
</protein>
<dbReference type="GO" id="GO:0005765">
    <property type="term" value="C:lysosomal membrane"/>
    <property type="evidence" value="ECO:0007669"/>
    <property type="project" value="UniProtKB-SubCell"/>
</dbReference>
<proteinExistence type="inferred from homology"/>
<evidence type="ECO:0000259" key="26">
    <source>
        <dbReference type="Pfam" id="PF01545"/>
    </source>
</evidence>
<dbReference type="InterPro" id="IPR058533">
    <property type="entry name" value="Cation_efflux_TM"/>
</dbReference>
<evidence type="ECO:0000256" key="2">
    <source>
        <dbReference type="ARBA" id="ARBA00004155"/>
    </source>
</evidence>
<keyword evidence="9" id="KW-0479">Metal-binding</keyword>
<comment type="similarity">
    <text evidence="4">Belongs to the cation diffusion facilitator (CDF) transporter (TC 2.A.4) family. SLC30A subfamily.</text>
</comment>
<evidence type="ECO:0000256" key="3">
    <source>
        <dbReference type="ARBA" id="ARBA00004644"/>
    </source>
</evidence>
<name>A0A3B5AVZ3_9TELE</name>
<comment type="catalytic activity">
    <reaction evidence="24">
        <text>Zn(2+)(in) + 2 H(+)(out) = Zn(2+)(out) + 2 H(+)(in)</text>
        <dbReference type="Rhea" id="RHEA:72627"/>
        <dbReference type="ChEBI" id="CHEBI:15378"/>
        <dbReference type="ChEBI" id="CHEBI:29105"/>
    </reaction>
</comment>
<sequence>VLQKNSTQTQSSPEWFCQETTAMSENHTRSLARKKLYVACAVSLVFMTGEVIGGYAAHSLAIMTDAAHLLTDFGSIMISIFSLRISSRPQTQMMTFGWHRAGGIELQNKWFDSWFVYFGLRCFFADPICTFLFSVLVLATTFPVTRDVFRILMEGVPQDVSFSAVEELLLSVRGVVSVHSLHMWSLNMTQSLLSVHVTADADSEIVLRKTTKLLCSEFGFSSVTIQVERCRNSAHSSEAVR</sequence>